<keyword evidence="2" id="KW-1185">Reference proteome</keyword>
<proteinExistence type="predicted"/>
<protein>
    <recommendedName>
        <fullName evidence="3">Transposase</fullName>
    </recommendedName>
</protein>
<evidence type="ECO:0008006" key="3">
    <source>
        <dbReference type="Google" id="ProtNLM"/>
    </source>
</evidence>
<comment type="caution">
    <text evidence="1">The sequence shown here is derived from an EMBL/GenBank/DDBJ whole genome shotgun (WGS) entry which is preliminary data.</text>
</comment>
<dbReference type="EMBL" id="BMYR01000013">
    <property type="protein sequence ID" value="GGW70719.1"/>
    <property type="molecule type" value="Genomic_DNA"/>
</dbReference>
<accession>A0ABQ2WRZ1</accession>
<sequence length="52" mass="6045">MSFKKVIFQAGKRAYFRHASCKVKFRVQVMLQIIAEHISGELGIPVLRKERV</sequence>
<name>A0ABQ2WRZ1_9ALTE</name>
<organism evidence="1 2">
    <name type="scientific">Alishewanella tabrizica</name>
    <dbReference type="NCBI Taxonomy" id="671278"/>
    <lineage>
        <taxon>Bacteria</taxon>
        <taxon>Pseudomonadati</taxon>
        <taxon>Pseudomonadota</taxon>
        <taxon>Gammaproteobacteria</taxon>
        <taxon>Alteromonadales</taxon>
        <taxon>Alteromonadaceae</taxon>
        <taxon>Alishewanella</taxon>
    </lineage>
</organism>
<gene>
    <name evidence="1" type="ORF">GCM10008111_28430</name>
</gene>
<dbReference type="Proteomes" id="UP000634667">
    <property type="component" value="Unassembled WGS sequence"/>
</dbReference>
<reference evidence="2" key="1">
    <citation type="journal article" date="2019" name="Int. J. Syst. Evol. Microbiol.">
        <title>The Global Catalogue of Microorganisms (GCM) 10K type strain sequencing project: providing services to taxonomists for standard genome sequencing and annotation.</title>
        <authorList>
            <consortium name="The Broad Institute Genomics Platform"/>
            <consortium name="The Broad Institute Genome Sequencing Center for Infectious Disease"/>
            <person name="Wu L."/>
            <person name="Ma J."/>
        </authorList>
    </citation>
    <scope>NUCLEOTIDE SEQUENCE [LARGE SCALE GENOMIC DNA]</scope>
    <source>
        <strain evidence="2">KCTC 23723</strain>
    </source>
</reference>
<evidence type="ECO:0000313" key="2">
    <source>
        <dbReference type="Proteomes" id="UP000634667"/>
    </source>
</evidence>
<evidence type="ECO:0000313" key="1">
    <source>
        <dbReference type="EMBL" id="GGW70719.1"/>
    </source>
</evidence>